<dbReference type="GO" id="GO:0016020">
    <property type="term" value="C:membrane"/>
    <property type="evidence" value="ECO:0007669"/>
    <property type="project" value="TreeGrafter"/>
</dbReference>
<dbReference type="Proteomes" id="UP000635477">
    <property type="component" value="Unassembled WGS sequence"/>
</dbReference>
<name>A0A8H4XKW2_9HYPO</name>
<reference evidence="2" key="1">
    <citation type="journal article" date="2020" name="BMC Genomics">
        <title>Correction to: Identification and distribution of gene clusters required for synthesis of sphingolipid metabolism inhibitors in diverse species of the filamentous fungus Fusarium.</title>
        <authorList>
            <person name="Kim H.S."/>
            <person name="Lohmar J.M."/>
            <person name="Busman M."/>
            <person name="Brown D.W."/>
            <person name="Naumann T.A."/>
            <person name="Divon H.H."/>
            <person name="Lysoe E."/>
            <person name="Uhlig S."/>
            <person name="Proctor R.H."/>
        </authorList>
    </citation>
    <scope>NUCLEOTIDE SEQUENCE</scope>
    <source>
        <strain evidence="2">NRRL 22465</strain>
    </source>
</reference>
<dbReference type="InterPro" id="IPR029058">
    <property type="entry name" value="AB_hydrolase_fold"/>
</dbReference>
<dbReference type="SUPFAM" id="SSF53474">
    <property type="entry name" value="alpha/beta-Hydrolases"/>
    <property type="match status" value="1"/>
</dbReference>
<evidence type="ECO:0000259" key="1">
    <source>
        <dbReference type="Pfam" id="PF12697"/>
    </source>
</evidence>
<evidence type="ECO:0000313" key="2">
    <source>
        <dbReference type="EMBL" id="KAF4978474.1"/>
    </source>
</evidence>
<feature type="domain" description="AB hydrolase-1" evidence="1">
    <location>
        <begin position="25"/>
        <end position="220"/>
    </location>
</feature>
<gene>
    <name evidence="2" type="ORF">FZEAL_5160</name>
</gene>
<keyword evidence="3" id="KW-1185">Reference proteome</keyword>
<reference evidence="2" key="2">
    <citation type="submission" date="2020-05" db="EMBL/GenBank/DDBJ databases">
        <authorList>
            <person name="Kim H.-S."/>
            <person name="Proctor R.H."/>
            <person name="Brown D.W."/>
        </authorList>
    </citation>
    <scope>NUCLEOTIDE SEQUENCE</scope>
    <source>
        <strain evidence="2">NRRL 22465</strain>
    </source>
</reference>
<evidence type="ECO:0000313" key="3">
    <source>
        <dbReference type="Proteomes" id="UP000635477"/>
    </source>
</evidence>
<dbReference type="AlphaFoldDB" id="A0A8H4XKW2"/>
<dbReference type="Pfam" id="PF12697">
    <property type="entry name" value="Abhydrolase_6"/>
    <property type="match status" value="1"/>
</dbReference>
<proteinExistence type="predicted"/>
<organism evidence="2 3">
    <name type="scientific">Fusarium zealandicum</name>
    <dbReference type="NCBI Taxonomy" id="1053134"/>
    <lineage>
        <taxon>Eukaryota</taxon>
        <taxon>Fungi</taxon>
        <taxon>Dikarya</taxon>
        <taxon>Ascomycota</taxon>
        <taxon>Pezizomycotina</taxon>
        <taxon>Sordariomycetes</taxon>
        <taxon>Hypocreomycetidae</taxon>
        <taxon>Hypocreales</taxon>
        <taxon>Nectriaceae</taxon>
        <taxon>Fusarium</taxon>
        <taxon>Fusarium staphyleae species complex</taxon>
    </lineage>
</organism>
<protein>
    <recommendedName>
        <fullName evidence="1">AB hydrolase-1 domain-containing protein</fullName>
    </recommendedName>
</protein>
<accession>A0A8H4XKW2</accession>
<dbReference type="InterPro" id="IPR050266">
    <property type="entry name" value="AB_hydrolase_sf"/>
</dbReference>
<comment type="caution">
    <text evidence="2">The sequence shown here is derived from an EMBL/GenBank/DDBJ whole genome shotgun (WGS) entry which is preliminary data.</text>
</comment>
<dbReference type="OrthoDB" id="294702at2759"/>
<dbReference type="EMBL" id="JABEYC010000366">
    <property type="protein sequence ID" value="KAF4978474.1"/>
    <property type="molecule type" value="Genomic_DNA"/>
</dbReference>
<dbReference type="PANTHER" id="PTHR43798:SF33">
    <property type="entry name" value="HYDROLASE, PUTATIVE (AFU_ORTHOLOGUE AFUA_2G14860)-RELATED"/>
    <property type="match status" value="1"/>
</dbReference>
<dbReference type="Gene3D" id="3.40.50.1820">
    <property type="entry name" value="alpha/beta hydrolase"/>
    <property type="match status" value="1"/>
</dbReference>
<dbReference type="InterPro" id="IPR000073">
    <property type="entry name" value="AB_hydrolase_1"/>
</dbReference>
<dbReference type="PANTHER" id="PTHR43798">
    <property type="entry name" value="MONOACYLGLYCEROL LIPASE"/>
    <property type="match status" value="1"/>
</dbReference>
<sequence>MISASNTKDDGITIVGDPTSPYPSIICFHGSGDSCASWATLTRLLSIKYRVLLWDRQNDIRNLDSAIQQLRRHLKHSKLSPPYVLIAHSYGGTFARSFLQKRADDVAGMVLVETGQETGIGDAIENKQYEEQVMGDNPVAVIRGNTLIDKWRQYEEAVLAAGDNTASSGLSIQKQLLDATDKEDERLKKAQLALSRQHRYIHIPDCGHNVVQDRPQDVAREVDWIMENLRPRGESSMARRIMPAWLKRL</sequence>